<evidence type="ECO:0000313" key="1">
    <source>
        <dbReference type="EMBL" id="SAK86371.1"/>
    </source>
</evidence>
<gene>
    <name evidence="1" type="ORF">AWB77_04598</name>
</gene>
<keyword evidence="2" id="KW-1185">Reference proteome</keyword>
<dbReference type="OrthoDB" id="9109446at2"/>
<dbReference type="RefSeq" id="WP_157694885.1">
    <property type="nucleotide sequence ID" value="NZ_FCNX02000012.1"/>
</dbReference>
<dbReference type="AlphaFoldDB" id="A0A158CVV2"/>
<reference evidence="1" key="1">
    <citation type="submission" date="2016-01" db="EMBL/GenBank/DDBJ databases">
        <authorList>
            <person name="Peeters C."/>
        </authorList>
    </citation>
    <scope>NUCLEOTIDE SEQUENCE</scope>
    <source>
        <strain evidence="1">LMG 29320</strain>
    </source>
</reference>
<sequence length="64" mass="7743">MFKKLMEKLVSRLTAAEDMRRDAYLSSATDLAGLERRDRYFEASHSPYSMYYGDRRRDSRDHRY</sequence>
<accession>A0A158CVV2</accession>
<protein>
    <submittedName>
        <fullName evidence="1">Uncharacterized protein</fullName>
    </submittedName>
</protein>
<evidence type="ECO:0000313" key="2">
    <source>
        <dbReference type="Proteomes" id="UP000054903"/>
    </source>
</evidence>
<organism evidence="1 2">
    <name type="scientific">Caballeronia fortuita</name>
    <dbReference type="NCBI Taxonomy" id="1777138"/>
    <lineage>
        <taxon>Bacteria</taxon>
        <taxon>Pseudomonadati</taxon>
        <taxon>Pseudomonadota</taxon>
        <taxon>Betaproteobacteria</taxon>
        <taxon>Burkholderiales</taxon>
        <taxon>Burkholderiaceae</taxon>
        <taxon>Caballeronia</taxon>
    </lineage>
</organism>
<proteinExistence type="predicted"/>
<dbReference type="EMBL" id="FCNX02000012">
    <property type="protein sequence ID" value="SAK86371.1"/>
    <property type="molecule type" value="Genomic_DNA"/>
</dbReference>
<dbReference type="Proteomes" id="UP000054903">
    <property type="component" value="Unassembled WGS sequence"/>
</dbReference>
<comment type="caution">
    <text evidence="1">The sequence shown here is derived from an EMBL/GenBank/DDBJ whole genome shotgun (WGS) entry which is preliminary data.</text>
</comment>
<name>A0A158CVV2_9BURK</name>